<name>A0A9W9X828_9EURO</name>
<evidence type="ECO:0000313" key="8">
    <source>
        <dbReference type="EMBL" id="KAJ5485786.1"/>
    </source>
</evidence>
<dbReference type="InterPro" id="IPR002575">
    <property type="entry name" value="Aminoglycoside_PTrfase"/>
</dbReference>
<evidence type="ECO:0000256" key="5">
    <source>
        <dbReference type="ARBA" id="ARBA00023128"/>
    </source>
</evidence>
<comment type="caution">
    <text evidence="8">The sequence shown here is derived from an EMBL/GenBank/DDBJ whole genome shotgun (WGS) entry which is preliminary data.</text>
</comment>
<evidence type="ECO:0000256" key="3">
    <source>
        <dbReference type="ARBA" id="ARBA00016197"/>
    </source>
</evidence>
<dbReference type="AlphaFoldDB" id="A0A9W9X828"/>
<gene>
    <name evidence="8" type="ORF">N7530_000086</name>
</gene>
<comment type="subcellular location">
    <subcellularLocation>
        <location evidence="1">Mitochondrion</location>
    </subcellularLocation>
</comment>
<evidence type="ECO:0000256" key="4">
    <source>
        <dbReference type="ARBA" id="ARBA00022946"/>
    </source>
</evidence>
<dbReference type="InterPro" id="IPR011009">
    <property type="entry name" value="Kinase-like_dom_sf"/>
</dbReference>
<dbReference type="Pfam" id="PF01636">
    <property type="entry name" value="APH"/>
    <property type="match status" value="1"/>
</dbReference>
<sequence>MSFYASSRLGQHYVSRSPELYAETQNSKEKITEEDLHRYTRHRWLFNEEKELSDRYVDFDLQQLIRVAVDVCEGAQSCTKVTKCVEGLHSKAFILAMDNGCEVFAKLPNPNAGAARFTIASEIATRKLLSGGLNVPVPRVLAWSFDASSSPVRAEYIIEEKAPGVRLGSVWNQWPRSSKIQLITQVVDIQNTLASVTFDMHGCIYFKDDLRSLGGEPKEANIQSDTTSIPDIFAIGPLTTSELWNGVRSAMDLERGPWKDPSDYTRALGRNEIAYIKSHAIPRMNYYRSLKTKEYPEDGLALLDKYMKVAPYLAPQPTNGAGSEEAPSSNVLMHPDLHLDNIFVDPETLQITRIVDWQSARVAPLFYHADVPRMCAHRGPLQEGWAVPERPEDFDSLSVEEQRKIDDDLESQILHKYYEAQVYRRSPRYWSVLKNMRIPILRKPVWLVTGAWENRDLFFLRESLMSLFAHWEELVPGVPCPINFTIEDVELHSEEEENINGVGEMLRLFRDESVLPVDGMVEPKDYNIAQKNSRELKDTFIGLAKDDEERELFAKLWPYQEPADT</sequence>
<reference evidence="8" key="2">
    <citation type="journal article" date="2023" name="IMA Fungus">
        <title>Comparative genomic study of the Penicillium genus elucidates a diverse pangenome and 15 lateral gene transfer events.</title>
        <authorList>
            <person name="Petersen C."/>
            <person name="Sorensen T."/>
            <person name="Nielsen M.R."/>
            <person name="Sondergaard T.E."/>
            <person name="Sorensen J.L."/>
            <person name="Fitzpatrick D.A."/>
            <person name="Frisvad J.C."/>
            <person name="Nielsen K.L."/>
        </authorList>
    </citation>
    <scope>NUCLEOTIDE SEQUENCE</scope>
    <source>
        <strain evidence="8">IBT 17660</strain>
    </source>
</reference>
<dbReference type="SUPFAM" id="SSF56112">
    <property type="entry name" value="Protein kinase-like (PK-like)"/>
    <property type="match status" value="1"/>
</dbReference>
<comment type="similarity">
    <text evidence="2">Belongs to the AIM9 family.</text>
</comment>
<dbReference type="PANTHER" id="PTHR36091">
    <property type="entry name" value="ALTERED INHERITANCE OF MITOCHONDRIA PROTEIN 9, MITOCHONDRIAL"/>
    <property type="match status" value="1"/>
</dbReference>
<keyword evidence="9" id="KW-1185">Reference proteome</keyword>
<proteinExistence type="inferred from homology"/>
<reference evidence="8" key="1">
    <citation type="submission" date="2022-12" db="EMBL/GenBank/DDBJ databases">
        <authorList>
            <person name="Petersen C."/>
        </authorList>
    </citation>
    <scope>NUCLEOTIDE SEQUENCE</scope>
    <source>
        <strain evidence="8">IBT 17660</strain>
    </source>
</reference>
<accession>A0A9W9X828</accession>
<dbReference type="InterPro" id="IPR051035">
    <property type="entry name" value="Mito_inheritance_9"/>
</dbReference>
<evidence type="ECO:0000256" key="1">
    <source>
        <dbReference type="ARBA" id="ARBA00004173"/>
    </source>
</evidence>
<protein>
    <recommendedName>
        <fullName evidence="3">Altered inheritance of mitochondria protein 9, mitochondrial</fullName>
    </recommendedName>
    <alternativeName>
        <fullName evidence="6">Found in mitochondrial proteome protein 29</fullName>
    </alternativeName>
</protein>
<dbReference type="GO" id="GO:0005739">
    <property type="term" value="C:mitochondrion"/>
    <property type="evidence" value="ECO:0007669"/>
    <property type="project" value="UniProtKB-SubCell"/>
</dbReference>
<organism evidence="8 9">
    <name type="scientific">Penicillium desertorum</name>
    <dbReference type="NCBI Taxonomy" id="1303715"/>
    <lineage>
        <taxon>Eukaryota</taxon>
        <taxon>Fungi</taxon>
        <taxon>Dikarya</taxon>
        <taxon>Ascomycota</taxon>
        <taxon>Pezizomycotina</taxon>
        <taxon>Eurotiomycetes</taxon>
        <taxon>Eurotiomycetidae</taxon>
        <taxon>Eurotiales</taxon>
        <taxon>Aspergillaceae</taxon>
        <taxon>Penicillium</taxon>
    </lineage>
</organism>
<evidence type="ECO:0000313" key="9">
    <source>
        <dbReference type="Proteomes" id="UP001147760"/>
    </source>
</evidence>
<evidence type="ECO:0000256" key="6">
    <source>
        <dbReference type="ARBA" id="ARBA00031849"/>
    </source>
</evidence>
<evidence type="ECO:0000259" key="7">
    <source>
        <dbReference type="Pfam" id="PF01636"/>
    </source>
</evidence>
<dbReference type="Proteomes" id="UP001147760">
    <property type="component" value="Unassembled WGS sequence"/>
</dbReference>
<keyword evidence="5" id="KW-0496">Mitochondrion</keyword>
<evidence type="ECO:0000256" key="2">
    <source>
        <dbReference type="ARBA" id="ARBA00005543"/>
    </source>
</evidence>
<dbReference type="Gene3D" id="3.90.1200.10">
    <property type="match status" value="1"/>
</dbReference>
<feature type="domain" description="Aminoglycoside phosphotransferase" evidence="7">
    <location>
        <begin position="326"/>
        <end position="367"/>
    </location>
</feature>
<dbReference type="OrthoDB" id="2831558at2759"/>
<keyword evidence="4" id="KW-0809">Transit peptide</keyword>
<dbReference type="PANTHER" id="PTHR36091:SF1">
    <property type="entry name" value="ALTERED INHERITANCE OF MITOCHONDRIA PROTEIN 9, MITOCHONDRIAL"/>
    <property type="match status" value="1"/>
</dbReference>
<dbReference type="EMBL" id="JAPWDO010000001">
    <property type="protein sequence ID" value="KAJ5485786.1"/>
    <property type="molecule type" value="Genomic_DNA"/>
</dbReference>